<comment type="caution">
    <text evidence="2">The sequence shown here is derived from an EMBL/GenBank/DDBJ whole genome shotgun (WGS) entry which is preliminary data.</text>
</comment>
<keyword evidence="1" id="KW-0472">Membrane</keyword>
<proteinExistence type="predicted"/>
<keyword evidence="1" id="KW-0812">Transmembrane</keyword>
<protein>
    <submittedName>
        <fullName evidence="2">Uncharacterized protein</fullName>
    </submittedName>
</protein>
<feature type="transmembrane region" description="Helical" evidence="1">
    <location>
        <begin position="240"/>
        <end position="263"/>
    </location>
</feature>
<dbReference type="AlphaFoldDB" id="A0A8J2PFY9"/>
<dbReference type="EMBL" id="CAJVCH010546168">
    <property type="protein sequence ID" value="CAG7828102.1"/>
    <property type="molecule type" value="Genomic_DNA"/>
</dbReference>
<organism evidence="2 3">
    <name type="scientific">Allacma fusca</name>
    <dbReference type="NCBI Taxonomy" id="39272"/>
    <lineage>
        <taxon>Eukaryota</taxon>
        <taxon>Metazoa</taxon>
        <taxon>Ecdysozoa</taxon>
        <taxon>Arthropoda</taxon>
        <taxon>Hexapoda</taxon>
        <taxon>Collembola</taxon>
        <taxon>Symphypleona</taxon>
        <taxon>Sminthuridae</taxon>
        <taxon>Allacma</taxon>
    </lineage>
</organism>
<evidence type="ECO:0000256" key="1">
    <source>
        <dbReference type="SAM" id="Phobius"/>
    </source>
</evidence>
<keyword evidence="3" id="KW-1185">Reference proteome</keyword>
<gene>
    <name evidence="2" type="ORF">AFUS01_LOCUS38052</name>
</gene>
<keyword evidence="1" id="KW-1133">Transmembrane helix</keyword>
<evidence type="ECO:0000313" key="2">
    <source>
        <dbReference type="EMBL" id="CAG7828102.1"/>
    </source>
</evidence>
<dbReference type="Proteomes" id="UP000708208">
    <property type="component" value="Unassembled WGS sequence"/>
</dbReference>
<evidence type="ECO:0000313" key="3">
    <source>
        <dbReference type="Proteomes" id="UP000708208"/>
    </source>
</evidence>
<sequence length="265" mass="30467">MSYLHLYLASKSDKILTFEEPPRTFSDLYDRKNFEDKIYDTKTIWGSDIVKFAVNQANDALDLEEILAETNFLLICPKENKSDPFENVVVNEIGNIIFYCVRTYNWSSGFCRSLCECHTGKFGYRLLNSSFREVLKVSGQQCCYSSGLMKVTCGIYDLGSIYQYCTNGNGRYDIFNSEIVKVGEIRQILPYSPLGEETILYGLSFIKDIPIHEKHLLLGSSFLLYYQKYGAWNNKRTCQWSILCKVMGLLVLLGICSLFVVLYQI</sequence>
<reference evidence="2" key="1">
    <citation type="submission" date="2021-06" db="EMBL/GenBank/DDBJ databases">
        <authorList>
            <person name="Hodson N. C."/>
            <person name="Mongue J. A."/>
            <person name="Jaron S. K."/>
        </authorList>
    </citation>
    <scope>NUCLEOTIDE SEQUENCE</scope>
</reference>
<name>A0A8J2PFY9_9HEXA</name>
<accession>A0A8J2PFY9</accession>